<accession>A0ABR1EJX9</accession>
<comment type="caution">
    <text evidence="1">The sequence shown here is derived from an EMBL/GenBank/DDBJ whole genome shotgun (WGS) entry which is preliminary data.</text>
</comment>
<evidence type="ECO:0008006" key="3">
    <source>
        <dbReference type="Google" id="ProtNLM"/>
    </source>
</evidence>
<name>A0ABR1EJX9_NECAM</name>
<reference evidence="1 2" key="1">
    <citation type="submission" date="2023-08" db="EMBL/GenBank/DDBJ databases">
        <title>A Necator americanus chromosomal reference genome.</title>
        <authorList>
            <person name="Ilik V."/>
            <person name="Petrzelkova K.J."/>
            <person name="Pardy F."/>
            <person name="Fuh T."/>
            <person name="Niatou-Singa F.S."/>
            <person name="Gouil Q."/>
            <person name="Baker L."/>
            <person name="Ritchie M.E."/>
            <person name="Jex A.R."/>
            <person name="Gazzola D."/>
            <person name="Li H."/>
            <person name="Toshio Fujiwara R."/>
            <person name="Zhan B."/>
            <person name="Aroian R.V."/>
            <person name="Pafco B."/>
            <person name="Schwarz E.M."/>
        </authorList>
    </citation>
    <scope>NUCLEOTIDE SEQUENCE [LARGE SCALE GENOMIC DNA]</scope>
    <source>
        <strain evidence="1 2">Aroian</strain>
        <tissue evidence="1">Whole animal</tissue>
    </source>
</reference>
<protein>
    <recommendedName>
        <fullName evidence="3">ZP domain-containing protein</fullName>
    </recommendedName>
</protein>
<evidence type="ECO:0000313" key="1">
    <source>
        <dbReference type="EMBL" id="KAK6762101.1"/>
    </source>
</evidence>
<evidence type="ECO:0000313" key="2">
    <source>
        <dbReference type="Proteomes" id="UP001303046"/>
    </source>
</evidence>
<dbReference type="Proteomes" id="UP001303046">
    <property type="component" value="Unassembled WGS sequence"/>
</dbReference>
<keyword evidence="2" id="KW-1185">Reference proteome</keyword>
<dbReference type="EMBL" id="JAVFWL010000006">
    <property type="protein sequence ID" value="KAK6762101.1"/>
    <property type="molecule type" value="Genomic_DNA"/>
</dbReference>
<organism evidence="1 2">
    <name type="scientific">Necator americanus</name>
    <name type="common">Human hookworm</name>
    <dbReference type="NCBI Taxonomy" id="51031"/>
    <lineage>
        <taxon>Eukaryota</taxon>
        <taxon>Metazoa</taxon>
        <taxon>Ecdysozoa</taxon>
        <taxon>Nematoda</taxon>
        <taxon>Chromadorea</taxon>
        <taxon>Rhabditida</taxon>
        <taxon>Rhabditina</taxon>
        <taxon>Rhabditomorpha</taxon>
        <taxon>Strongyloidea</taxon>
        <taxon>Ancylostomatidae</taxon>
        <taxon>Bunostominae</taxon>
        <taxon>Necator</taxon>
    </lineage>
</organism>
<gene>
    <name evidence="1" type="primary">Necator_chrX.g23152</name>
    <name evidence="1" type="ORF">RB195_022989</name>
</gene>
<sequence length="150" mass="16521">MQSSFSITVAGAAQISDPYIMMGQSGNQSEVDIHNTRTLESETATKDLNMQTRKIKHDVIGVIEARRCCALSPVYDTGEELFSATCDSRGVGVVGVLVHTNMAMNIDSFERPTTRVGRLRMRRCGSIQALTIFVAYDPVSSYKEVDVYCT</sequence>
<proteinExistence type="predicted"/>